<evidence type="ECO:0000256" key="1">
    <source>
        <dbReference type="SAM" id="MobiDB-lite"/>
    </source>
</evidence>
<accession>A0A1F4R8I8</accession>
<organism evidence="2 3">
    <name type="scientific">candidate division WOR-1 bacterium RIFCSPLOWO2_02_FULL_46_20</name>
    <dbReference type="NCBI Taxonomy" id="1802567"/>
    <lineage>
        <taxon>Bacteria</taxon>
        <taxon>Bacillati</taxon>
        <taxon>Saganbacteria</taxon>
    </lineage>
</organism>
<dbReference type="Proteomes" id="UP000176938">
    <property type="component" value="Unassembled WGS sequence"/>
</dbReference>
<name>A0A1F4R8I8_UNCSA</name>
<protein>
    <submittedName>
        <fullName evidence="2">Uncharacterized protein</fullName>
    </submittedName>
</protein>
<gene>
    <name evidence="2" type="ORF">A3H38_02180</name>
</gene>
<reference evidence="2 3" key="1">
    <citation type="journal article" date="2016" name="Nat. Commun.">
        <title>Thousands of microbial genomes shed light on interconnected biogeochemical processes in an aquifer system.</title>
        <authorList>
            <person name="Anantharaman K."/>
            <person name="Brown C.T."/>
            <person name="Hug L.A."/>
            <person name="Sharon I."/>
            <person name="Castelle C.J."/>
            <person name="Probst A.J."/>
            <person name="Thomas B.C."/>
            <person name="Singh A."/>
            <person name="Wilkins M.J."/>
            <person name="Karaoz U."/>
            <person name="Brodie E.L."/>
            <person name="Williams K.H."/>
            <person name="Hubbard S.S."/>
            <person name="Banfield J.F."/>
        </authorList>
    </citation>
    <scope>NUCLEOTIDE SEQUENCE [LARGE SCALE GENOMIC DNA]</scope>
</reference>
<evidence type="ECO:0000313" key="3">
    <source>
        <dbReference type="Proteomes" id="UP000176938"/>
    </source>
</evidence>
<evidence type="ECO:0000313" key="2">
    <source>
        <dbReference type="EMBL" id="OGC04489.1"/>
    </source>
</evidence>
<feature type="region of interest" description="Disordered" evidence="1">
    <location>
        <begin position="1"/>
        <end position="26"/>
    </location>
</feature>
<comment type="caution">
    <text evidence="2">The sequence shown here is derived from an EMBL/GenBank/DDBJ whole genome shotgun (WGS) entry which is preliminary data.</text>
</comment>
<dbReference type="AlphaFoldDB" id="A0A1F4R8I8"/>
<sequence>MTSPTTNIGIKNVRPPDQPSIGGQGKIPVTSEQIQTYKQRLAYLNDPEHQRYTVKQGNPLAESNQSEIPIQRQILKLHPERPSADSSIIGGIEPLVDSLPLIAFLTGSSVPEIAQVARVARSEQKIIEGAQV</sequence>
<dbReference type="EMBL" id="METP01000050">
    <property type="protein sequence ID" value="OGC04489.1"/>
    <property type="molecule type" value="Genomic_DNA"/>
</dbReference>
<proteinExistence type="predicted"/>